<dbReference type="PANTHER" id="PTHR24198">
    <property type="entry name" value="ANKYRIN REPEAT AND PROTEIN KINASE DOMAIN-CONTAINING PROTEIN"/>
    <property type="match status" value="1"/>
</dbReference>
<evidence type="ECO:0000256" key="2">
    <source>
        <dbReference type="ARBA" id="ARBA00023043"/>
    </source>
</evidence>
<dbReference type="SUPFAM" id="SSF48403">
    <property type="entry name" value="Ankyrin repeat"/>
    <property type="match status" value="1"/>
</dbReference>
<sequence>MAAVTKDELAIGTKVTIKVKEQEMLGFIRFQGTTDFSEGDWVGIELEEPRGKNDGSVAEKRYFTCKPEHGLFVRPFHVLRIEDTKENGERNLRLELAEAVEENDDVAIERLLPEAEKKGVIEQELDLARSRLKSIRRSPIQVRELEEDTSEQGGQDVQENYEHMLERLLQQTQEKVRQGFAPKELDLARSLVKSMGMTAQGQQLAMAEAVKDQNEETIEQQLLEAEKTGAAEQEMKTSQRSPTTEPEAAGENYKDTLKWLLHEAKKEGLAEKELEMARSLLQSIERPKELQEPENEDTPLIDLLGGQDEIKKCRLMSQKIGQLVQDMVREGEAAAQQPYIYQGMGLEHMLELATGFKKTFDSLCHKLAEKVQGKEEFGGWKVSYMDAPIKSKASAESKVNTEYHGDCRQLKDVVRGTLVIDGNVDTTSIETVYKLLEQLVKSEELLRDANARFTRFSDRYQNPVGPSQYRDFLFLLKIGDFLCELQVNFKKAIDVKQNKQHKVYEKERMGTRKLLEAAMNKDENMVRILLSTDIDKGHLVSTRDCHGFTPLHYAARHGAIGILENLIDAGADVMAVDQEGLSPLYHSVMMQHLEASRKLLEQMSKRPKQDLRTPALQKTMQSIWGAIHFSERLRGLKVNACELAKRAFTTPARHVFGLAASGDVLAMKAARETLDEEYLGLGWFQTTTDVATGMRMLMLDWAIASGSAAMATLVRELGNSVSRFGDDLSMYSKKEEVQSLVSRGQKGRFRAYHAVRPILPQEMAEYLCLACEHQRLDMAYAIWTMASGDLKEVLNAEQKASLAELGGDAAATGHIEFVRLLIEAEVPLDHESKRNGKKMIRRAADNGQVQVIRHLAAAGASVEGSDLGAAASKGHLQAMKALIEAKADPNDRYGSAASDCPAGRAAMSNQSEALQLLRSRGVNIGTKELIALAKEKQSRECLAVMEEHRAETAT</sequence>
<dbReference type="Gene3D" id="2.30.30.190">
    <property type="entry name" value="CAP Gly-rich-like domain"/>
    <property type="match status" value="1"/>
</dbReference>
<dbReference type="InterPro" id="IPR002110">
    <property type="entry name" value="Ankyrin_rpt"/>
</dbReference>
<keyword evidence="2 3" id="KW-0040">ANK repeat</keyword>
<keyword evidence="1" id="KW-0677">Repeat</keyword>
<reference evidence="6 7" key="1">
    <citation type="submission" date="2024-02" db="EMBL/GenBank/DDBJ databases">
        <authorList>
            <person name="Chen Y."/>
            <person name="Shah S."/>
            <person name="Dougan E. K."/>
            <person name="Thang M."/>
            <person name="Chan C."/>
        </authorList>
    </citation>
    <scope>NUCLEOTIDE SEQUENCE [LARGE SCALE GENOMIC DNA]</scope>
</reference>
<comment type="caution">
    <text evidence="6">The sequence shown here is derived from an EMBL/GenBank/DDBJ whole genome shotgun (WGS) entry which is preliminary data.</text>
</comment>
<dbReference type="PROSITE" id="PS50245">
    <property type="entry name" value="CAP_GLY_2"/>
    <property type="match status" value="1"/>
</dbReference>
<dbReference type="SMART" id="SM01052">
    <property type="entry name" value="CAP_GLY"/>
    <property type="match status" value="1"/>
</dbReference>
<dbReference type="PANTHER" id="PTHR24198:SF165">
    <property type="entry name" value="ANKYRIN REPEAT-CONTAINING PROTEIN-RELATED"/>
    <property type="match status" value="1"/>
</dbReference>
<evidence type="ECO:0000256" key="1">
    <source>
        <dbReference type="ARBA" id="ARBA00022737"/>
    </source>
</evidence>
<name>A0ABP0SKF0_9DINO</name>
<dbReference type="PROSITE" id="PS50297">
    <property type="entry name" value="ANK_REP_REGION"/>
    <property type="match status" value="1"/>
</dbReference>
<dbReference type="Pfam" id="PF01302">
    <property type="entry name" value="CAP_GLY"/>
    <property type="match status" value="1"/>
</dbReference>
<evidence type="ECO:0000256" key="3">
    <source>
        <dbReference type="PROSITE-ProRule" id="PRU00023"/>
    </source>
</evidence>
<dbReference type="InterPro" id="IPR036859">
    <property type="entry name" value="CAP-Gly_dom_sf"/>
</dbReference>
<evidence type="ECO:0000313" key="7">
    <source>
        <dbReference type="Proteomes" id="UP001642464"/>
    </source>
</evidence>
<keyword evidence="7" id="KW-1185">Reference proteome</keyword>
<dbReference type="Gene3D" id="1.25.40.20">
    <property type="entry name" value="Ankyrin repeat-containing domain"/>
    <property type="match status" value="2"/>
</dbReference>
<accession>A0ABP0SKF0</accession>
<protein>
    <submittedName>
        <fullName evidence="6">CAP-Gly domain-containing linker protein 4 (Restin-like protein 2)</fullName>
    </submittedName>
</protein>
<dbReference type="InterPro" id="IPR036770">
    <property type="entry name" value="Ankyrin_rpt-contain_sf"/>
</dbReference>
<organism evidence="6 7">
    <name type="scientific">Durusdinium trenchii</name>
    <dbReference type="NCBI Taxonomy" id="1381693"/>
    <lineage>
        <taxon>Eukaryota</taxon>
        <taxon>Sar</taxon>
        <taxon>Alveolata</taxon>
        <taxon>Dinophyceae</taxon>
        <taxon>Suessiales</taxon>
        <taxon>Symbiodiniaceae</taxon>
        <taxon>Durusdinium</taxon>
    </lineage>
</organism>
<feature type="region of interest" description="Disordered" evidence="4">
    <location>
        <begin position="228"/>
        <end position="251"/>
    </location>
</feature>
<feature type="domain" description="CAP-Gly" evidence="5">
    <location>
        <begin position="32"/>
        <end position="74"/>
    </location>
</feature>
<feature type="repeat" description="ANK" evidence="3">
    <location>
        <begin position="546"/>
        <end position="578"/>
    </location>
</feature>
<proteinExistence type="predicted"/>
<evidence type="ECO:0000256" key="4">
    <source>
        <dbReference type="SAM" id="MobiDB-lite"/>
    </source>
</evidence>
<dbReference type="PROSITE" id="PS50088">
    <property type="entry name" value="ANK_REPEAT"/>
    <property type="match status" value="1"/>
</dbReference>
<evidence type="ECO:0000313" key="6">
    <source>
        <dbReference type="EMBL" id="CAK9112730.1"/>
    </source>
</evidence>
<dbReference type="EMBL" id="CAXAMM010044017">
    <property type="protein sequence ID" value="CAK9112730.1"/>
    <property type="molecule type" value="Genomic_DNA"/>
</dbReference>
<dbReference type="Proteomes" id="UP001642464">
    <property type="component" value="Unassembled WGS sequence"/>
</dbReference>
<dbReference type="Pfam" id="PF12796">
    <property type="entry name" value="Ank_2"/>
    <property type="match status" value="1"/>
</dbReference>
<evidence type="ECO:0000259" key="5">
    <source>
        <dbReference type="PROSITE" id="PS50245"/>
    </source>
</evidence>
<dbReference type="InterPro" id="IPR000938">
    <property type="entry name" value="CAP-Gly_domain"/>
</dbReference>
<gene>
    <name evidence="6" type="ORF">SCF082_LOCUS52266</name>
</gene>
<feature type="compositionally biased region" description="Basic and acidic residues" evidence="4">
    <location>
        <begin position="228"/>
        <end position="237"/>
    </location>
</feature>
<dbReference type="SMART" id="SM00248">
    <property type="entry name" value="ANK"/>
    <property type="match status" value="6"/>
</dbReference>
<dbReference type="SUPFAM" id="SSF74924">
    <property type="entry name" value="Cap-Gly domain"/>
    <property type="match status" value="1"/>
</dbReference>